<evidence type="ECO:0000256" key="2">
    <source>
        <dbReference type="ARBA" id="ARBA00023125"/>
    </source>
</evidence>
<evidence type="ECO:0000313" key="8">
    <source>
        <dbReference type="Proteomes" id="UP000035721"/>
    </source>
</evidence>
<evidence type="ECO:0000259" key="5">
    <source>
        <dbReference type="PROSITE" id="PS51077"/>
    </source>
</evidence>
<dbReference type="Gene3D" id="1.10.10.10">
    <property type="entry name" value="Winged helix-like DNA-binding domain superfamily/Winged helix DNA-binding domain"/>
    <property type="match status" value="1"/>
</dbReference>
<dbReference type="InterPro" id="IPR050707">
    <property type="entry name" value="HTH_MetabolicPath_Reg"/>
</dbReference>
<evidence type="ECO:0000256" key="3">
    <source>
        <dbReference type="ARBA" id="ARBA00023163"/>
    </source>
</evidence>
<evidence type="ECO:0000313" key="7">
    <source>
        <dbReference type="EMBL" id="CCH79767.1"/>
    </source>
</evidence>
<feature type="domain" description="HTH iclR-type" evidence="5">
    <location>
        <begin position="22"/>
        <end position="86"/>
    </location>
</feature>
<dbReference type="EMBL" id="CAJB01000389">
    <property type="protein sequence ID" value="CCH79767.1"/>
    <property type="molecule type" value="Genomic_DNA"/>
</dbReference>
<accession>A0A077M3Y8</accession>
<gene>
    <name evidence="7" type="ORF">BN12_570009</name>
</gene>
<dbReference type="InterPro" id="IPR029016">
    <property type="entry name" value="GAF-like_dom_sf"/>
</dbReference>
<sequence length="278" mass="29673">MTSLAGADLSTAPGRRPDASTHSSAERVADLLLAFAEGEVGGDHGVSELSRTLGRERSQISRMLHALERRGLVEQDRRTRRYRLGWSLLVIAATAGDDALLRAARPILRGLVTETGETAFLSVLHGRHALTVLTEESTRLMRAAEPVGGRSPLHCTAAGRALLFDSEAHVVEALTAQDLAADRPGPATTAPCTLEELHPRLRAERERGWAVADEEVEIGLTSIGVPVRGASHDIVAAVSVSGPTARLSARTDELAHRLQVGAEAIRAATTRPRGHAMR</sequence>
<comment type="caution">
    <text evidence="7">The sequence shown here is derived from an EMBL/GenBank/DDBJ whole genome shotgun (WGS) entry which is preliminary data.</text>
</comment>
<dbReference type="SMART" id="SM00346">
    <property type="entry name" value="HTH_ICLR"/>
    <property type="match status" value="1"/>
</dbReference>
<evidence type="ECO:0000256" key="4">
    <source>
        <dbReference type="SAM" id="MobiDB-lite"/>
    </source>
</evidence>
<dbReference type="STRING" id="1194083.BN12_570009"/>
<dbReference type="Proteomes" id="UP000035721">
    <property type="component" value="Unassembled WGS sequence"/>
</dbReference>
<dbReference type="Pfam" id="PF09339">
    <property type="entry name" value="HTH_IclR"/>
    <property type="match status" value="1"/>
</dbReference>
<dbReference type="GO" id="GO:0003700">
    <property type="term" value="F:DNA-binding transcription factor activity"/>
    <property type="evidence" value="ECO:0007669"/>
    <property type="project" value="TreeGrafter"/>
</dbReference>
<keyword evidence="1" id="KW-0805">Transcription regulation</keyword>
<dbReference type="PANTHER" id="PTHR30136">
    <property type="entry name" value="HELIX-TURN-HELIX TRANSCRIPTIONAL REGULATOR, ICLR FAMILY"/>
    <property type="match status" value="1"/>
</dbReference>
<dbReference type="InterPro" id="IPR014757">
    <property type="entry name" value="Tscrpt_reg_IclR_C"/>
</dbReference>
<dbReference type="GO" id="GO:0003677">
    <property type="term" value="F:DNA binding"/>
    <property type="evidence" value="ECO:0007669"/>
    <property type="project" value="UniProtKB-KW"/>
</dbReference>
<dbReference type="SUPFAM" id="SSF55781">
    <property type="entry name" value="GAF domain-like"/>
    <property type="match status" value="1"/>
</dbReference>
<evidence type="ECO:0000256" key="1">
    <source>
        <dbReference type="ARBA" id="ARBA00023015"/>
    </source>
</evidence>
<reference evidence="7 8" key="1">
    <citation type="journal article" date="2013" name="ISME J.">
        <title>A metabolic model for members of the genus Tetrasphaera involved in enhanced biological phosphorus removal.</title>
        <authorList>
            <person name="Kristiansen R."/>
            <person name="Nguyen H.T.T."/>
            <person name="Saunders A.M."/>
            <person name="Nielsen J.L."/>
            <person name="Wimmer R."/>
            <person name="Le V.Q."/>
            <person name="McIlroy S.J."/>
            <person name="Petrovski S."/>
            <person name="Seviour R.J."/>
            <person name="Calteau A."/>
            <person name="Nielsen K.L."/>
            <person name="Nielsen P.H."/>
        </authorList>
    </citation>
    <scope>NUCLEOTIDE SEQUENCE [LARGE SCALE GENOMIC DNA]</scope>
    <source>
        <strain evidence="7 8">T1-X7</strain>
    </source>
</reference>
<dbReference type="InterPro" id="IPR005471">
    <property type="entry name" value="Tscrpt_reg_IclR_N"/>
</dbReference>
<evidence type="ECO:0000259" key="6">
    <source>
        <dbReference type="PROSITE" id="PS51078"/>
    </source>
</evidence>
<dbReference type="Gene3D" id="3.30.450.40">
    <property type="match status" value="1"/>
</dbReference>
<feature type="domain" description="IclR-ED" evidence="6">
    <location>
        <begin position="80"/>
        <end position="277"/>
    </location>
</feature>
<dbReference type="InterPro" id="IPR036390">
    <property type="entry name" value="WH_DNA-bd_sf"/>
</dbReference>
<dbReference type="OrthoDB" id="7274111at2"/>
<organism evidence="7 8">
    <name type="scientific">Nostocoides japonicum T1-X7</name>
    <dbReference type="NCBI Taxonomy" id="1194083"/>
    <lineage>
        <taxon>Bacteria</taxon>
        <taxon>Bacillati</taxon>
        <taxon>Actinomycetota</taxon>
        <taxon>Actinomycetes</taxon>
        <taxon>Micrococcales</taxon>
        <taxon>Intrasporangiaceae</taxon>
        <taxon>Nostocoides</taxon>
    </lineage>
</organism>
<dbReference type="PROSITE" id="PS51077">
    <property type="entry name" value="HTH_ICLR"/>
    <property type="match status" value="1"/>
</dbReference>
<keyword evidence="8" id="KW-1185">Reference proteome</keyword>
<dbReference type="RefSeq" id="WP_083454514.1">
    <property type="nucleotide sequence ID" value="NZ_HF570958.1"/>
</dbReference>
<proteinExistence type="predicted"/>
<protein>
    <submittedName>
        <fullName evidence="7">Putative Transcriptional regulator, IclR family</fullName>
    </submittedName>
</protein>
<dbReference type="Pfam" id="PF01614">
    <property type="entry name" value="IclR_C"/>
    <property type="match status" value="1"/>
</dbReference>
<dbReference type="AlphaFoldDB" id="A0A077M3Y8"/>
<keyword evidence="3" id="KW-0804">Transcription</keyword>
<name>A0A077M3Y8_9MICO</name>
<dbReference type="PANTHER" id="PTHR30136:SF35">
    <property type="entry name" value="HTH-TYPE TRANSCRIPTIONAL REGULATOR RV1719"/>
    <property type="match status" value="1"/>
</dbReference>
<feature type="region of interest" description="Disordered" evidence="4">
    <location>
        <begin position="1"/>
        <end position="23"/>
    </location>
</feature>
<dbReference type="GO" id="GO:0045892">
    <property type="term" value="P:negative regulation of DNA-templated transcription"/>
    <property type="evidence" value="ECO:0007669"/>
    <property type="project" value="TreeGrafter"/>
</dbReference>
<dbReference type="SUPFAM" id="SSF46785">
    <property type="entry name" value="Winged helix' DNA-binding domain"/>
    <property type="match status" value="1"/>
</dbReference>
<keyword evidence="2" id="KW-0238">DNA-binding</keyword>
<dbReference type="PROSITE" id="PS51078">
    <property type="entry name" value="ICLR_ED"/>
    <property type="match status" value="1"/>
</dbReference>
<dbReference type="InterPro" id="IPR036388">
    <property type="entry name" value="WH-like_DNA-bd_sf"/>
</dbReference>